<dbReference type="Gene3D" id="2.130.10.10">
    <property type="entry name" value="YVTN repeat-like/Quinoprotein amine dehydrogenase"/>
    <property type="match status" value="2"/>
</dbReference>
<feature type="repeat" description="WD" evidence="3">
    <location>
        <begin position="662"/>
        <end position="703"/>
    </location>
</feature>
<keyword evidence="7" id="KW-1185">Reference proteome</keyword>
<dbReference type="CDD" id="cd00200">
    <property type="entry name" value="WD40"/>
    <property type="match status" value="1"/>
</dbReference>
<dbReference type="InterPro" id="IPR001680">
    <property type="entry name" value="WD40_rpt"/>
</dbReference>
<feature type="region of interest" description="Disordered" evidence="4">
    <location>
        <begin position="368"/>
        <end position="454"/>
    </location>
</feature>
<dbReference type="InterPro" id="IPR011047">
    <property type="entry name" value="Quinoprotein_ADH-like_sf"/>
</dbReference>
<dbReference type="Proteomes" id="UP001602123">
    <property type="component" value="Unassembled WGS sequence"/>
</dbReference>
<accession>A0ABW6TS84</accession>
<dbReference type="SMART" id="SM00320">
    <property type="entry name" value="WD40"/>
    <property type="match status" value="7"/>
</dbReference>
<dbReference type="RefSeq" id="WP_388624316.1">
    <property type="nucleotide sequence ID" value="NZ_JBIAUT010000001.1"/>
</dbReference>
<dbReference type="InterPro" id="IPR024983">
    <property type="entry name" value="CHAT_dom"/>
</dbReference>
<protein>
    <submittedName>
        <fullName evidence="6">CHAT domain-containing protein</fullName>
    </submittedName>
</protein>
<proteinExistence type="predicted"/>
<dbReference type="EMBL" id="JBIAUT010000001">
    <property type="protein sequence ID" value="MFF4215470.1"/>
    <property type="molecule type" value="Genomic_DNA"/>
</dbReference>
<feature type="domain" description="CHAT" evidence="5">
    <location>
        <begin position="71"/>
        <end position="350"/>
    </location>
</feature>
<dbReference type="Pfam" id="PF12770">
    <property type="entry name" value="CHAT"/>
    <property type="match status" value="1"/>
</dbReference>
<sequence length="743" mass="77991">MPAADFVLEISGGPGGRYAVTVSSPAGEGTASAALDPGAVGARLADLQRAVLASSVTPRAAALGLERPVRDVGEQLFRTVFDGRLRALYLASRQRAAEHDQALRVVLRLRAPELAALPWELLHDEDLGGYLCLRQPLVRYVDLPEPLAPLRSAPPLKVLGMTALPRSLAPLGAESERAALAVALRPLTERGLVDLDWVAGQTADDLSRRLLRGCHVLHFIGHGAYDPQRREGMITLADADGREHHLHASALASLLSVARPRPQLVILNSCQSGMGNAEDLFSSTAAVLVRTVPAVVAMQFAVTDKAATRFAASFYQALAGGRTVDEAVRVGRIALVVDKDDSLEWATPVLYLRGGDARLFDMPELTAEAGPAVPQPPQPEPPPESSPGPSAGPSGVPPRPSWDPAPGGPGASGGPGTYGGSAYGDPGAYGRPGGPGGGGGTPGAAGPPGPGITSRVLNARQWVHALAAHPDGRRLATGSRNRIRVWDALTGNRIWEQTVGGWLSSVFAAAFSPGGRRLVTGGADNTVRIWAASDGEELLRLRHDHVVFGVAFSPDGFRVASASADRTVRLWDSTGGDPMLRITHDQVVTDVAFSPEGARLASASADRSVHVWSLGGDALLRLRHDHPVKAVGFSPDGGRLVTAGDDGCVRVWDAGSGHQRLLVRHGAAVKDVAFSPDGRWLATASADRTAGLWSADDGGRVLRVQHHDTVYCVAFGPDGTWLASGSEDKTVKLTPVPALHHSR</sequence>
<keyword evidence="1 3" id="KW-0853">WD repeat</keyword>
<dbReference type="PANTHER" id="PTHR19879:SF9">
    <property type="entry name" value="TRANSCRIPTION INITIATION FACTOR TFIID SUBUNIT 5"/>
    <property type="match status" value="1"/>
</dbReference>
<feature type="repeat" description="WD" evidence="3">
    <location>
        <begin position="540"/>
        <end position="581"/>
    </location>
</feature>
<dbReference type="InterPro" id="IPR020472">
    <property type="entry name" value="WD40_PAC1"/>
</dbReference>
<name>A0ABW6TS84_9ACTN</name>
<feature type="repeat" description="WD" evidence="3">
    <location>
        <begin position="499"/>
        <end position="540"/>
    </location>
</feature>
<evidence type="ECO:0000256" key="3">
    <source>
        <dbReference type="PROSITE-ProRule" id="PRU00221"/>
    </source>
</evidence>
<evidence type="ECO:0000256" key="4">
    <source>
        <dbReference type="SAM" id="MobiDB-lite"/>
    </source>
</evidence>
<keyword evidence="2" id="KW-0677">Repeat</keyword>
<feature type="compositionally biased region" description="Gly residues" evidence="4">
    <location>
        <begin position="408"/>
        <end position="422"/>
    </location>
</feature>
<evidence type="ECO:0000313" key="6">
    <source>
        <dbReference type="EMBL" id="MFF4215470.1"/>
    </source>
</evidence>
<dbReference type="InterPro" id="IPR015943">
    <property type="entry name" value="WD40/YVTN_repeat-like_dom_sf"/>
</dbReference>
<dbReference type="SUPFAM" id="SSF50998">
    <property type="entry name" value="Quinoprotein alcohol dehydrogenase-like"/>
    <property type="match status" value="1"/>
</dbReference>
<gene>
    <name evidence="6" type="ORF">ACFYZM_04235</name>
</gene>
<reference evidence="6 7" key="1">
    <citation type="submission" date="2024-10" db="EMBL/GenBank/DDBJ databases">
        <title>The Natural Products Discovery Center: Release of the First 8490 Sequenced Strains for Exploring Actinobacteria Biosynthetic Diversity.</title>
        <authorList>
            <person name="Kalkreuter E."/>
            <person name="Kautsar S.A."/>
            <person name="Yang D."/>
            <person name="Bader C.D."/>
            <person name="Teijaro C.N."/>
            <person name="Fluegel L."/>
            <person name="Davis C.M."/>
            <person name="Simpson J.R."/>
            <person name="Lauterbach L."/>
            <person name="Steele A.D."/>
            <person name="Gui C."/>
            <person name="Meng S."/>
            <person name="Li G."/>
            <person name="Viehrig K."/>
            <person name="Ye F."/>
            <person name="Su P."/>
            <person name="Kiefer A.F."/>
            <person name="Nichols A."/>
            <person name="Cepeda A.J."/>
            <person name="Yan W."/>
            <person name="Fan B."/>
            <person name="Jiang Y."/>
            <person name="Adhikari A."/>
            <person name="Zheng C.-J."/>
            <person name="Schuster L."/>
            <person name="Cowan T.M."/>
            <person name="Smanski M.J."/>
            <person name="Chevrette M.G."/>
            <person name="De Carvalho L.P.S."/>
            <person name="Shen B."/>
        </authorList>
    </citation>
    <scope>NUCLEOTIDE SEQUENCE [LARGE SCALE GENOMIC DNA]</scope>
    <source>
        <strain evidence="6 7">NPDC001650</strain>
    </source>
</reference>
<feature type="compositionally biased region" description="Gly residues" evidence="4">
    <location>
        <begin position="430"/>
        <end position="443"/>
    </location>
</feature>
<dbReference type="Pfam" id="PF00400">
    <property type="entry name" value="WD40"/>
    <property type="match status" value="7"/>
</dbReference>
<dbReference type="PRINTS" id="PR00320">
    <property type="entry name" value="GPROTEINBRPT"/>
</dbReference>
<feature type="repeat" description="WD" evidence="3">
    <location>
        <begin position="581"/>
        <end position="614"/>
    </location>
</feature>
<feature type="repeat" description="WD" evidence="3">
    <location>
        <begin position="621"/>
        <end position="662"/>
    </location>
</feature>
<evidence type="ECO:0000256" key="2">
    <source>
        <dbReference type="ARBA" id="ARBA00022737"/>
    </source>
</evidence>
<feature type="compositionally biased region" description="Pro residues" evidence="4">
    <location>
        <begin position="373"/>
        <end position="386"/>
    </location>
</feature>
<dbReference type="PROSITE" id="PS50294">
    <property type="entry name" value="WD_REPEATS_REGION"/>
    <property type="match status" value="6"/>
</dbReference>
<comment type="caution">
    <text evidence="6">The sequence shown here is derived from an EMBL/GenBank/DDBJ whole genome shotgun (WGS) entry which is preliminary data.</text>
</comment>
<dbReference type="PROSITE" id="PS50082">
    <property type="entry name" value="WD_REPEATS_2"/>
    <property type="match status" value="6"/>
</dbReference>
<feature type="compositionally biased region" description="Pro residues" evidence="4">
    <location>
        <begin position="395"/>
        <end position="407"/>
    </location>
</feature>
<organism evidence="6 7">
    <name type="scientific">Streptomyces nondiastaticus</name>
    <dbReference type="NCBI Taxonomy" id="3154512"/>
    <lineage>
        <taxon>Bacteria</taxon>
        <taxon>Bacillati</taxon>
        <taxon>Actinomycetota</taxon>
        <taxon>Actinomycetes</taxon>
        <taxon>Kitasatosporales</taxon>
        <taxon>Streptomycetaceae</taxon>
        <taxon>Streptomyces</taxon>
    </lineage>
</organism>
<dbReference type="PANTHER" id="PTHR19879">
    <property type="entry name" value="TRANSCRIPTION INITIATION FACTOR TFIID"/>
    <property type="match status" value="1"/>
</dbReference>
<feature type="repeat" description="WD" evidence="3">
    <location>
        <begin position="703"/>
        <end position="733"/>
    </location>
</feature>
<evidence type="ECO:0000313" key="7">
    <source>
        <dbReference type="Proteomes" id="UP001602123"/>
    </source>
</evidence>
<evidence type="ECO:0000259" key="5">
    <source>
        <dbReference type="Pfam" id="PF12770"/>
    </source>
</evidence>
<evidence type="ECO:0000256" key="1">
    <source>
        <dbReference type="ARBA" id="ARBA00022574"/>
    </source>
</evidence>